<evidence type="ECO:0000313" key="1">
    <source>
        <dbReference type="EMBL" id="KAK1465318.1"/>
    </source>
</evidence>
<protein>
    <submittedName>
        <fullName evidence="1">Uncharacterized protein</fullName>
    </submittedName>
</protein>
<dbReference type="EMBL" id="MPDP01000263">
    <property type="protein sequence ID" value="KAK1465318.1"/>
    <property type="molecule type" value="Genomic_DNA"/>
</dbReference>
<proteinExistence type="predicted"/>
<accession>A0AAI9XVF3</accession>
<name>A0AAI9XVF3_9PEZI</name>
<evidence type="ECO:0000313" key="2">
    <source>
        <dbReference type="Proteomes" id="UP001239213"/>
    </source>
</evidence>
<comment type="caution">
    <text evidence="1">The sequence shown here is derived from an EMBL/GenBank/DDBJ whole genome shotgun (WGS) entry which is preliminary data.</text>
</comment>
<feature type="non-terminal residue" evidence="1">
    <location>
        <position position="1"/>
    </location>
</feature>
<dbReference type="Proteomes" id="UP001239213">
    <property type="component" value="Unassembled WGS sequence"/>
</dbReference>
<sequence length="280" mass="29866">CEFGGAICQVKDGGQANWGENSKKKRPALGFFWGCGKPALGRRGSSLQPCSFHPLCSTTILPSADGVGCFGAPQPFKSSSSCCGSCFVGVVFLADRIRKAMVRSCIGVVSYGPNPKNPIFVLWYVVVVMNATGKPSDGEPNVVSPTQSVSTGTISFGLRQGGRLRPFSRVSLQFDLISSGHHCCKVVGMRDLLARNPILNYTVRTPRGSLLHSRGSFIRMHSGCSAVLASAGPCASICKSSIAISRSMRSSLARIESTDKESPLQQLMINNNPSHHICPK</sequence>
<organism evidence="1 2">
    <name type="scientific">Colletotrichum cuscutae</name>
    <dbReference type="NCBI Taxonomy" id="1209917"/>
    <lineage>
        <taxon>Eukaryota</taxon>
        <taxon>Fungi</taxon>
        <taxon>Dikarya</taxon>
        <taxon>Ascomycota</taxon>
        <taxon>Pezizomycotina</taxon>
        <taxon>Sordariomycetes</taxon>
        <taxon>Hypocreomycetidae</taxon>
        <taxon>Glomerellales</taxon>
        <taxon>Glomerellaceae</taxon>
        <taxon>Colletotrichum</taxon>
        <taxon>Colletotrichum acutatum species complex</taxon>
    </lineage>
</organism>
<keyword evidence="2" id="KW-1185">Reference proteome</keyword>
<gene>
    <name evidence="1" type="ORF">CCUS01_07724</name>
</gene>
<reference evidence="1" key="1">
    <citation type="submission" date="2016-11" db="EMBL/GenBank/DDBJ databases">
        <title>The genome sequence of Colletotrichum cuscutae.</title>
        <authorList>
            <person name="Baroncelli R."/>
        </authorList>
    </citation>
    <scope>NUCLEOTIDE SEQUENCE</scope>
    <source>
        <strain evidence="1">IMI 304802</strain>
    </source>
</reference>
<dbReference type="AlphaFoldDB" id="A0AAI9XVF3"/>